<dbReference type="Gene3D" id="1.10.260.40">
    <property type="entry name" value="lambda repressor-like DNA-binding domains"/>
    <property type="match status" value="1"/>
</dbReference>
<evidence type="ECO:0000313" key="2">
    <source>
        <dbReference type="EMBL" id="EDM88130.1"/>
    </source>
</evidence>
<dbReference type="InterPro" id="IPR001387">
    <property type="entry name" value="Cro/C1-type_HTH"/>
</dbReference>
<dbReference type="GeneID" id="79804357"/>
<dbReference type="PROSITE" id="PS50943">
    <property type="entry name" value="HTH_CROC1"/>
    <property type="match status" value="1"/>
</dbReference>
<organism evidence="2 3">
    <name type="scientific">Blautia obeum ATCC 29174</name>
    <dbReference type="NCBI Taxonomy" id="411459"/>
    <lineage>
        <taxon>Bacteria</taxon>
        <taxon>Bacillati</taxon>
        <taxon>Bacillota</taxon>
        <taxon>Clostridia</taxon>
        <taxon>Lachnospirales</taxon>
        <taxon>Lachnospiraceae</taxon>
        <taxon>Blautia</taxon>
    </lineage>
</organism>
<comment type="caution">
    <text evidence="2">The sequence shown here is derived from an EMBL/GenBank/DDBJ whole genome shotgun (WGS) entry which is preliminary data.</text>
</comment>
<dbReference type="CDD" id="cd00093">
    <property type="entry name" value="HTH_XRE"/>
    <property type="match status" value="1"/>
</dbReference>
<dbReference type="SUPFAM" id="SSF47413">
    <property type="entry name" value="lambda repressor-like DNA-binding domains"/>
    <property type="match status" value="1"/>
</dbReference>
<dbReference type="HOGENOM" id="CLU_1861303_0_0_9"/>
<reference evidence="2 3" key="2">
    <citation type="submission" date="2007-04" db="EMBL/GenBank/DDBJ databases">
        <title>Draft genome sequence of Ruminococcus obeum (ATCC 29174).</title>
        <authorList>
            <person name="Sudarsanam P."/>
            <person name="Ley R."/>
            <person name="Guruge J."/>
            <person name="Turnbaugh P.J."/>
            <person name="Mahowald M."/>
            <person name="Liep D."/>
            <person name="Gordon J."/>
        </authorList>
    </citation>
    <scope>NUCLEOTIDE SEQUENCE [LARGE SCALE GENOMIC DNA]</scope>
    <source>
        <strain evidence="2 3">ATCC 29174</strain>
    </source>
</reference>
<accession>A5ZPW6</accession>
<dbReference type="Proteomes" id="UP000006002">
    <property type="component" value="Unassembled WGS sequence"/>
</dbReference>
<proteinExistence type="predicted"/>
<keyword evidence="2" id="KW-0238">DNA-binding</keyword>
<dbReference type="EMBL" id="AAVO02000003">
    <property type="protein sequence ID" value="EDM88130.1"/>
    <property type="molecule type" value="Genomic_DNA"/>
</dbReference>
<dbReference type="GO" id="GO:0003677">
    <property type="term" value="F:DNA binding"/>
    <property type="evidence" value="ECO:0007669"/>
    <property type="project" value="UniProtKB-KW"/>
</dbReference>
<gene>
    <name evidence="2" type="ORF">RUMOBE_01036</name>
</gene>
<reference evidence="2 3" key="1">
    <citation type="submission" date="2007-03" db="EMBL/GenBank/DDBJ databases">
        <authorList>
            <person name="Fulton L."/>
            <person name="Clifton S."/>
            <person name="Fulton B."/>
            <person name="Xu J."/>
            <person name="Minx P."/>
            <person name="Pepin K.H."/>
            <person name="Johnson M."/>
            <person name="Thiruvilangam P."/>
            <person name="Bhonagiri V."/>
            <person name="Nash W.E."/>
            <person name="Mardis E.R."/>
            <person name="Wilson R.K."/>
        </authorList>
    </citation>
    <scope>NUCLEOTIDE SEQUENCE [LARGE SCALE GENOMIC DNA]</scope>
    <source>
        <strain evidence="2 3">ATCC 29174</strain>
    </source>
</reference>
<feature type="domain" description="HTH cro/C1-type" evidence="1">
    <location>
        <begin position="13"/>
        <end position="67"/>
    </location>
</feature>
<evidence type="ECO:0000313" key="3">
    <source>
        <dbReference type="Proteomes" id="UP000006002"/>
    </source>
</evidence>
<dbReference type="AlphaFoldDB" id="A5ZPW6"/>
<evidence type="ECO:0000259" key="1">
    <source>
        <dbReference type="PROSITE" id="PS50943"/>
    </source>
</evidence>
<dbReference type="InterPro" id="IPR010982">
    <property type="entry name" value="Lambda_DNA-bd_dom_sf"/>
</dbReference>
<dbReference type="Pfam" id="PF01381">
    <property type="entry name" value="HTH_3"/>
    <property type="match status" value="1"/>
</dbReference>
<protein>
    <submittedName>
        <fullName evidence="2">DNA-binding helix-turn-helix protein</fullName>
    </submittedName>
</protein>
<dbReference type="SMART" id="SM00530">
    <property type="entry name" value="HTH_XRE"/>
    <property type="match status" value="1"/>
</dbReference>
<name>A5ZPW6_9FIRM</name>
<dbReference type="RefSeq" id="WP_005424367.1">
    <property type="nucleotide sequence ID" value="NZ_CP102265.1"/>
</dbReference>
<sequence length="137" mass="15210">MEMSATQKVGQEIKKVRYRMGMTQKELGKLIGKSESQIGAYENASASITLDVLFKIAEVTKTKPEELITGPAKKEVKTGWDAELRIYGLEDRKTVMTILAVNGYDVGQHKKQVTPTGKAVAYYVHATDRKENADTSK</sequence>